<reference evidence="3" key="1">
    <citation type="submission" date="2016-10" db="EMBL/GenBank/DDBJ databases">
        <authorList>
            <person name="Varghese N."/>
            <person name="Submissions S."/>
        </authorList>
    </citation>
    <scope>NUCLEOTIDE SEQUENCE [LARGE SCALE GENOMIC DNA]</scope>
    <source>
        <strain evidence="3">DSM 11005</strain>
    </source>
</reference>
<accession>A0A1G6N6R3</accession>
<sequence>DTDNTTSKTRTDTDNATSKTRTDADNATSKTRTDADNSSSKPKTGGAESKKTSIAERRLGKGTSKTNQSEADIKQQLSEELQGQRAMNEVRKLHKISEKMASMEKANPKGYQNDPEYQKLSEQFDSQARTVRENKLSIQRMNLLQGKTGTDLRSRYNKSDIAYEQEVLRERNKSLAEEYGLSPDQIGDFNVTSKRIEDKLAGGMAGNDTDTSPNVKVLSAGENDPIKTVDFTQVDGDHHLARAIYKVEHGRYPKTAAEYDEALRLKQTRDFTNVSVRPTDTHQYRHNPDAYMGSSKGDVNKVLHPEINGTPEKGTGVYNEMTAINKQGKPLKLHHEQYAEAQRLKKQLDTDTTLSEAERTDLGKRIKNLKKESANNHFESVRTTAKEFNVIENINKENIKKGLKDGLSKEARQIGEWANKVARGEMDPGEYKSRVEEAFGSEENALRIVARGFRDTNL</sequence>
<gene>
    <name evidence="2" type="ORF">SAMN04487864_11243</name>
</gene>
<evidence type="ECO:0000313" key="2">
    <source>
        <dbReference type="EMBL" id="SDC63538.1"/>
    </source>
</evidence>
<feature type="region of interest" description="Disordered" evidence="1">
    <location>
        <begin position="1"/>
        <end position="86"/>
    </location>
</feature>
<dbReference type="RefSeq" id="WP_176760506.1">
    <property type="nucleotide sequence ID" value="NZ_FMYW01000012.1"/>
</dbReference>
<name>A0A1G6N6R3_9FIRM</name>
<feature type="non-terminal residue" evidence="2">
    <location>
        <position position="1"/>
    </location>
</feature>
<evidence type="ECO:0000256" key="1">
    <source>
        <dbReference type="SAM" id="MobiDB-lite"/>
    </source>
</evidence>
<feature type="compositionally biased region" description="Polar residues" evidence="1">
    <location>
        <begin position="25"/>
        <end position="42"/>
    </location>
</feature>
<organism evidence="2 3">
    <name type="scientific">Succiniclasticum ruminis</name>
    <dbReference type="NCBI Taxonomy" id="40841"/>
    <lineage>
        <taxon>Bacteria</taxon>
        <taxon>Bacillati</taxon>
        <taxon>Bacillota</taxon>
        <taxon>Negativicutes</taxon>
        <taxon>Acidaminococcales</taxon>
        <taxon>Acidaminococcaceae</taxon>
        <taxon>Succiniclasticum</taxon>
    </lineage>
</organism>
<dbReference type="EMBL" id="FMYW01000012">
    <property type="protein sequence ID" value="SDC63538.1"/>
    <property type="molecule type" value="Genomic_DNA"/>
</dbReference>
<dbReference type="AlphaFoldDB" id="A0A1G6N6R3"/>
<protein>
    <submittedName>
        <fullName evidence="2">Uncharacterized protein</fullName>
    </submittedName>
</protein>
<evidence type="ECO:0000313" key="3">
    <source>
        <dbReference type="Proteomes" id="UP000198943"/>
    </source>
</evidence>
<proteinExistence type="predicted"/>
<feature type="compositionally biased region" description="Polar residues" evidence="1">
    <location>
        <begin position="63"/>
        <end position="81"/>
    </location>
</feature>
<keyword evidence="3" id="KW-1185">Reference proteome</keyword>
<feature type="compositionally biased region" description="Basic and acidic residues" evidence="1">
    <location>
        <begin position="48"/>
        <end position="59"/>
    </location>
</feature>
<dbReference type="Proteomes" id="UP000198943">
    <property type="component" value="Unassembled WGS sequence"/>
</dbReference>